<dbReference type="InterPro" id="IPR017932">
    <property type="entry name" value="GATase_2_dom"/>
</dbReference>
<dbReference type="SUPFAM" id="SSF56235">
    <property type="entry name" value="N-terminal nucleophile aminohydrolases (Ntn hydrolases)"/>
    <property type="match status" value="1"/>
</dbReference>
<dbReference type="Gene3D" id="3.60.20.10">
    <property type="entry name" value="Glutamine Phosphoribosylpyrophosphate, subunit 1, domain 1"/>
    <property type="match status" value="1"/>
</dbReference>
<dbReference type="EC" id="2.6.1.16" evidence="3 10"/>
<proteinExistence type="inferred from homology"/>
<evidence type="ECO:0000256" key="8">
    <source>
        <dbReference type="ARBA" id="ARBA00022737"/>
    </source>
</evidence>
<dbReference type="GO" id="GO:0006047">
    <property type="term" value="P:UDP-N-acetylglucosamine metabolic process"/>
    <property type="evidence" value="ECO:0007669"/>
    <property type="project" value="TreeGrafter"/>
</dbReference>
<evidence type="ECO:0000256" key="4">
    <source>
        <dbReference type="ARBA" id="ARBA00016090"/>
    </source>
</evidence>
<dbReference type="SUPFAM" id="SSF53697">
    <property type="entry name" value="SIS domain"/>
    <property type="match status" value="1"/>
</dbReference>
<dbReference type="CDD" id="cd05008">
    <property type="entry name" value="SIS_GlmS_GlmD_1"/>
    <property type="match status" value="1"/>
</dbReference>
<keyword evidence="9" id="KW-0315">Glutamine amidotransferase</keyword>
<dbReference type="AlphaFoldDB" id="A0A4D6XV24"/>
<dbReference type="InterPro" id="IPR001347">
    <property type="entry name" value="SIS_dom"/>
</dbReference>
<accession>A0A4D6XV24</accession>
<evidence type="ECO:0000256" key="3">
    <source>
        <dbReference type="ARBA" id="ARBA00012916"/>
    </source>
</evidence>
<dbReference type="EMBL" id="CP034891">
    <property type="protein sequence ID" value="QCI17451.1"/>
    <property type="molecule type" value="Genomic_DNA"/>
</dbReference>
<dbReference type="GO" id="GO:0006487">
    <property type="term" value="P:protein N-linked glycosylation"/>
    <property type="evidence" value="ECO:0007669"/>
    <property type="project" value="TreeGrafter"/>
</dbReference>
<feature type="domain" description="SIS" evidence="13">
    <location>
        <begin position="460"/>
        <end position="599"/>
    </location>
</feature>
<dbReference type="PANTHER" id="PTHR10937:SF0">
    <property type="entry name" value="GLUTAMINE--FRUCTOSE-6-PHOSPHATE TRANSAMINASE (ISOMERIZING)"/>
    <property type="match status" value="1"/>
</dbReference>
<dbReference type="InterPro" id="IPR005855">
    <property type="entry name" value="GFAT"/>
</dbReference>
<keyword evidence="8" id="KW-0677">Repeat</keyword>
<keyword evidence="5 10" id="KW-0963">Cytoplasm</keyword>
<dbReference type="Pfam" id="PF13522">
    <property type="entry name" value="GATase_6"/>
    <property type="match status" value="1"/>
</dbReference>
<dbReference type="InterPro" id="IPR046348">
    <property type="entry name" value="SIS_dom_sf"/>
</dbReference>
<dbReference type="FunFam" id="3.60.20.10:FF:000006">
    <property type="entry name" value="Glutamine--fructose-6-phosphate aminotransferase [isomerizing]"/>
    <property type="match status" value="1"/>
</dbReference>
<name>A0A4D6XV24_9GAMM</name>
<dbReference type="GO" id="GO:0097367">
    <property type="term" value="F:carbohydrate derivative binding"/>
    <property type="evidence" value="ECO:0007669"/>
    <property type="project" value="InterPro"/>
</dbReference>
<evidence type="ECO:0000256" key="11">
    <source>
        <dbReference type="SAM" id="Phobius"/>
    </source>
</evidence>
<evidence type="ECO:0000256" key="10">
    <source>
        <dbReference type="HAMAP-Rule" id="MF_00164"/>
    </source>
</evidence>
<comment type="subunit">
    <text evidence="10">Homodimer.</text>
</comment>
<evidence type="ECO:0000313" key="14">
    <source>
        <dbReference type="EMBL" id="QCI17451.1"/>
    </source>
</evidence>
<dbReference type="InterPro" id="IPR047084">
    <property type="entry name" value="GFAT_N"/>
</dbReference>
<dbReference type="PROSITE" id="PS51464">
    <property type="entry name" value="SIS"/>
    <property type="match status" value="2"/>
</dbReference>
<dbReference type="InterPro" id="IPR029055">
    <property type="entry name" value="Ntn_hydrolases_N"/>
</dbReference>
<feature type="domain" description="Glutamine amidotransferase type-2" evidence="12">
    <location>
        <begin position="2"/>
        <end position="219"/>
    </location>
</feature>
<dbReference type="InterPro" id="IPR035466">
    <property type="entry name" value="GlmS/AgaS_SIS"/>
</dbReference>
<dbReference type="OrthoDB" id="9761808at2"/>
<dbReference type="Gene3D" id="3.40.50.10490">
    <property type="entry name" value="Glucose-6-phosphate isomerase like protein, domain 1"/>
    <property type="match status" value="2"/>
</dbReference>
<evidence type="ECO:0000256" key="9">
    <source>
        <dbReference type="ARBA" id="ARBA00022962"/>
    </source>
</evidence>
<dbReference type="CDD" id="cd05009">
    <property type="entry name" value="SIS_GlmS_GlmD_2"/>
    <property type="match status" value="1"/>
</dbReference>
<dbReference type="PROSITE" id="PS51278">
    <property type="entry name" value="GATASE_TYPE_2"/>
    <property type="match status" value="1"/>
</dbReference>
<dbReference type="CDD" id="cd00714">
    <property type="entry name" value="GFAT"/>
    <property type="match status" value="1"/>
</dbReference>
<keyword evidence="11" id="KW-0812">Transmembrane</keyword>
<evidence type="ECO:0000259" key="12">
    <source>
        <dbReference type="PROSITE" id="PS51278"/>
    </source>
</evidence>
<reference evidence="14 15" key="2">
    <citation type="submission" date="2019-05" db="EMBL/GenBank/DDBJ databases">
        <title>Genome evolution of the obligate endosymbiont Buchnera aphidicola.</title>
        <authorList>
            <person name="Moran N.A."/>
        </authorList>
    </citation>
    <scope>NUCLEOTIDE SEQUENCE [LARGE SCALE GENOMIC DNA]</scope>
    <source>
        <strain evidence="14 15">Ala</strain>
    </source>
</reference>
<evidence type="ECO:0000256" key="6">
    <source>
        <dbReference type="ARBA" id="ARBA00022576"/>
    </source>
</evidence>
<dbReference type="GO" id="GO:0006002">
    <property type="term" value="P:fructose 6-phosphate metabolic process"/>
    <property type="evidence" value="ECO:0007669"/>
    <property type="project" value="TreeGrafter"/>
</dbReference>
<feature type="active site" description="Nucleophile; for GATase activity" evidence="10">
    <location>
        <position position="2"/>
    </location>
</feature>
<dbReference type="FunFam" id="3.40.50.10490:FF:000001">
    <property type="entry name" value="Glutamine--fructose-6-phosphate aminotransferase [isomerizing]"/>
    <property type="match status" value="1"/>
</dbReference>
<dbReference type="RefSeq" id="WP_158339207.1">
    <property type="nucleotide sequence ID" value="NZ_CP034891.1"/>
</dbReference>
<comment type="subcellular location">
    <subcellularLocation>
        <location evidence="2 10">Cytoplasm</location>
    </subcellularLocation>
</comment>
<dbReference type="NCBIfam" id="NF001484">
    <property type="entry name" value="PRK00331.1"/>
    <property type="match status" value="1"/>
</dbReference>
<dbReference type="HAMAP" id="MF_00164">
    <property type="entry name" value="GlmS"/>
    <property type="match status" value="1"/>
</dbReference>
<dbReference type="GO" id="GO:0005975">
    <property type="term" value="P:carbohydrate metabolic process"/>
    <property type="evidence" value="ECO:0007669"/>
    <property type="project" value="UniProtKB-UniRule"/>
</dbReference>
<evidence type="ECO:0000256" key="1">
    <source>
        <dbReference type="ARBA" id="ARBA00001031"/>
    </source>
</evidence>
<organism evidence="14 15">
    <name type="scientific">Buchnera aphidicola</name>
    <name type="common">Acyrthosiphon lactucae</name>
    <dbReference type="NCBI Taxonomy" id="1241832"/>
    <lineage>
        <taxon>Bacteria</taxon>
        <taxon>Pseudomonadati</taxon>
        <taxon>Pseudomonadota</taxon>
        <taxon>Gammaproteobacteria</taxon>
        <taxon>Enterobacterales</taxon>
        <taxon>Erwiniaceae</taxon>
        <taxon>Buchnera</taxon>
    </lineage>
</organism>
<gene>
    <name evidence="10 14" type="primary">glmS</name>
    <name evidence="14" type="ORF">D9V61_00130</name>
</gene>
<dbReference type="GO" id="GO:0004360">
    <property type="term" value="F:glutamine-fructose-6-phosphate transaminase (isomerizing) activity"/>
    <property type="evidence" value="ECO:0007669"/>
    <property type="project" value="UniProtKB-UniRule"/>
</dbReference>
<feature type="transmembrane region" description="Helical" evidence="11">
    <location>
        <begin position="571"/>
        <end position="590"/>
    </location>
</feature>
<feature type="domain" description="SIS" evidence="13">
    <location>
        <begin position="288"/>
        <end position="428"/>
    </location>
</feature>
<dbReference type="NCBIfam" id="TIGR01135">
    <property type="entry name" value="glmS"/>
    <property type="match status" value="1"/>
</dbReference>
<dbReference type="Proteomes" id="UP000298660">
    <property type="component" value="Chromosome"/>
</dbReference>
<evidence type="ECO:0000313" key="15">
    <source>
        <dbReference type="Proteomes" id="UP000298660"/>
    </source>
</evidence>
<reference evidence="14 15" key="1">
    <citation type="submission" date="2018-12" db="EMBL/GenBank/DDBJ databases">
        <authorList>
            <person name="Chong R.A."/>
        </authorList>
    </citation>
    <scope>NUCLEOTIDE SEQUENCE [LARGE SCALE GENOMIC DNA]</scope>
    <source>
        <strain evidence="14 15">Ala</strain>
    </source>
</reference>
<evidence type="ECO:0000256" key="5">
    <source>
        <dbReference type="ARBA" id="ARBA00022490"/>
    </source>
</evidence>
<feature type="active site" description="For Fru-6P isomerization activity" evidence="10">
    <location>
        <position position="604"/>
    </location>
</feature>
<keyword evidence="7 10" id="KW-0808">Transferase</keyword>
<sequence length="609" mass="69205">MCGIVAAVTQRNITNFLINSIKKLEYRGYDSSGLAIIDNRNNIMRIRCVGKVDELIKKTNKKKIFGNIGVAHTRWATHGKVSKENTHPHISSNIVVVHNGIIENHSTLRHFLQKKGYIFSSDTDTEVIAHLLHWEQNKKKDSLKKVIQNSIKKLDGNYSMVIIDQNNPTRLIAARSKSPLIIGLGIEENFIASDQIALLHTTKRFIYLEEGDIAIVEKKNINIFNKDNFTIKRQKIISNIEHKSVEKGQYRHYMEKEIYEQPESIRNTLKNRLKNNNKIFFSELGLKANNIFYNTENIQIVACGTSYNAGMVSRYWFESLANIPCNVEIASEFSSRKLIVRKKSLLITLSQSGETADTLSALRYSKKLGYLGNLTICNMESSSLVKESDFYILTKAGLEIGVASTKSFTTQLTVLLMLVAKIINLKQENNDISKKIIETLNILPIRIEEILKKNTLIKNIANILANKKNMLFLGRGNQYPIAMEGALKLKEISYIHAEAYQSGELKHGPLALIDKNIPVIMIAPKNSLFEKNKKNIKEICSRGGLIYVFSNQEFDYEDNINVIKLPYVEELIAPIFYIIPLQLLAYYIALKKGTDIDQPRHLAKSVTVE</sequence>
<evidence type="ECO:0000256" key="2">
    <source>
        <dbReference type="ARBA" id="ARBA00004496"/>
    </source>
</evidence>
<evidence type="ECO:0000259" key="13">
    <source>
        <dbReference type="PROSITE" id="PS51464"/>
    </source>
</evidence>
<dbReference type="InterPro" id="IPR035490">
    <property type="entry name" value="GlmS/FrlB_SIS"/>
</dbReference>
<keyword evidence="11" id="KW-0472">Membrane</keyword>
<evidence type="ECO:0000256" key="7">
    <source>
        <dbReference type="ARBA" id="ARBA00022679"/>
    </source>
</evidence>
<comment type="catalytic activity">
    <reaction evidence="1 10">
        <text>D-fructose 6-phosphate + L-glutamine = D-glucosamine 6-phosphate + L-glutamate</text>
        <dbReference type="Rhea" id="RHEA:13237"/>
        <dbReference type="ChEBI" id="CHEBI:29985"/>
        <dbReference type="ChEBI" id="CHEBI:58359"/>
        <dbReference type="ChEBI" id="CHEBI:58725"/>
        <dbReference type="ChEBI" id="CHEBI:61527"/>
        <dbReference type="EC" id="2.6.1.16"/>
    </reaction>
</comment>
<comment type="function">
    <text evidence="10">Catalyzes the first step in hexosamine metabolism, converting fructose-6P into glucosamine-6P using glutamine as a nitrogen source.</text>
</comment>
<dbReference type="PANTHER" id="PTHR10937">
    <property type="entry name" value="GLUCOSAMINE--FRUCTOSE-6-PHOSPHATE AMINOTRANSFERASE, ISOMERIZING"/>
    <property type="match status" value="1"/>
</dbReference>
<feature type="initiator methionine" description="Removed" evidence="10">
    <location>
        <position position="1"/>
    </location>
</feature>
<keyword evidence="11" id="KW-1133">Transmembrane helix</keyword>
<dbReference type="Pfam" id="PF01380">
    <property type="entry name" value="SIS"/>
    <property type="match status" value="2"/>
</dbReference>
<protein>
    <recommendedName>
        <fullName evidence="4 10">Glutamine--fructose-6-phosphate aminotransferase [isomerizing]</fullName>
        <ecNumber evidence="3 10">2.6.1.16</ecNumber>
    </recommendedName>
    <alternativeName>
        <fullName evidence="10">D-fructose-6-phosphate amidotransferase</fullName>
    </alternativeName>
    <alternativeName>
        <fullName evidence="10">GFAT</fullName>
    </alternativeName>
    <alternativeName>
        <fullName evidence="10">Glucosamine-6-phosphate synthase</fullName>
    </alternativeName>
    <alternativeName>
        <fullName evidence="10">Hexosephosphate aminotransferase</fullName>
    </alternativeName>
    <alternativeName>
        <fullName evidence="10">L-glutamine--D-fructose-6-phosphate amidotransferase</fullName>
    </alternativeName>
</protein>
<keyword evidence="6 10" id="KW-0032">Aminotransferase</keyword>
<dbReference type="GO" id="GO:0005829">
    <property type="term" value="C:cytosol"/>
    <property type="evidence" value="ECO:0007669"/>
    <property type="project" value="TreeGrafter"/>
</dbReference>